<evidence type="ECO:0000313" key="1">
    <source>
        <dbReference type="EMBL" id="RRT70624.1"/>
    </source>
</evidence>
<gene>
    <name evidence="1" type="ORF">B296_00026659</name>
</gene>
<dbReference type="AlphaFoldDB" id="A0A427A330"/>
<dbReference type="EMBL" id="AMZH03003953">
    <property type="protein sequence ID" value="RRT70624.1"/>
    <property type="molecule type" value="Genomic_DNA"/>
</dbReference>
<evidence type="ECO:0000313" key="2">
    <source>
        <dbReference type="Proteomes" id="UP000287651"/>
    </source>
</evidence>
<name>A0A427A330_ENSVE</name>
<organism evidence="1 2">
    <name type="scientific">Ensete ventricosum</name>
    <name type="common">Abyssinian banana</name>
    <name type="synonym">Musa ensete</name>
    <dbReference type="NCBI Taxonomy" id="4639"/>
    <lineage>
        <taxon>Eukaryota</taxon>
        <taxon>Viridiplantae</taxon>
        <taxon>Streptophyta</taxon>
        <taxon>Embryophyta</taxon>
        <taxon>Tracheophyta</taxon>
        <taxon>Spermatophyta</taxon>
        <taxon>Magnoliopsida</taxon>
        <taxon>Liliopsida</taxon>
        <taxon>Zingiberales</taxon>
        <taxon>Musaceae</taxon>
        <taxon>Ensete</taxon>
    </lineage>
</organism>
<proteinExistence type="predicted"/>
<dbReference type="Proteomes" id="UP000287651">
    <property type="component" value="Unassembled WGS sequence"/>
</dbReference>
<reference evidence="1 2" key="1">
    <citation type="journal article" date="2014" name="Agronomy (Basel)">
        <title>A Draft Genome Sequence for Ensete ventricosum, the Drought-Tolerant Tree Against Hunger.</title>
        <authorList>
            <person name="Harrison J."/>
            <person name="Moore K.A."/>
            <person name="Paszkiewicz K."/>
            <person name="Jones T."/>
            <person name="Grant M."/>
            <person name="Ambacheew D."/>
            <person name="Muzemil S."/>
            <person name="Studholme D.J."/>
        </authorList>
    </citation>
    <scope>NUCLEOTIDE SEQUENCE [LARGE SCALE GENOMIC DNA]</scope>
</reference>
<comment type="caution">
    <text evidence="1">The sequence shown here is derived from an EMBL/GenBank/DDBJ whole genome shotgun (WGS) entry which is preliminary data.</text>
</comment>
<sequence length="103" mass="10982">MSNIVFGVAAKEVDACGSKGWLKRKMVAVVEVAMESQGEVEGKAQWQSAATWLQRDGGTMTSGNDEGYGRGQRCGCVAGEAMIEEKAMVASRGSGYCKGRWRG</sequence>
<accession>A0A427A330</accession>
<protein>
    <submittedName>
        <fullName evidence="1">Uncharacterized protein</fullName>
    </submittedName>
</protein>